<accession>A0A4U1JK32</accession>
<keyword evidence="1" id="KW-0732">Signal</keyword>
<reference evidence="2 3" key="1">
    <citation type="submission" date="2019-04" db="EMBL/GenBank/DDBJ databases">
        <authorList>
            <person name="Li Y."/>
            <person name="Wang J."/>
        </authorList>
    </citation>
    <scope>NUCLEOTIDE SEQUENCE [LARGE SCALE GENOMIC DNA]</scope>
    <source>
        <strain evidence="2 3">DSM 14668</strain>
    </source>
</reference>
<dbReference type="OrthoDB" id="8093255at2"/>
<evidence type="ECO:0000256" key="1">
    <source>
        <dbReference type="SAM" id="SignalP"/>
    </source>
</evidence>
<proteinExistence type="predicted"/>
<protein>
    <recommendedName>
        <fullName evidence="4">Galactose oxidase</fullName>
    </recommendedName>
</protein>
<evidence type="ECO:0000313" key="2">
    <source>
        <dbReference type="EMBL" id="TKD13122.1"/>
    </source>
</evidence>
<dbReference type="AlphaFoldDB" id="A0A4U1JK32"/>
<keyword evidence="3" id="KW-1185">Reference proteome</keyword>
<comment type="caution">
    <text evidence="2">The sequence shown here is derived from an EMBL/GenBank/DDBJ whole genome shotgun (WGS) entry which is preliminary data.</text>
</comment>
<sequence length="348" mass="36392">MKRLRLPLVLTLATLAAGCSDPPPDPPPSSETSAWQVALDGSDLDRAVLSVWGSGPKDVFAVGGPLGNGKESLVVHFDGDAFRELSPGGDQTYWWVSGSGPDDVWMVGEEGRITHWDGSTFTEHVSGTTATLWGVWAAGKADAWAVGGTPEGGAGAPNDVVLHWDGSTWTPVTLPGMPLGRAHYKVWGTSSDDLYVVGEYGTIWHKKGAAWALESDPPLASGTLFTVNGCGPNEVYAVGTFDVLRSDGASWQKLDVALTNGVNGVACNAPGEVVVVGFGGLKQRLGAGTWVDEFDVPPYADLHAAWADGTGTYWAVGGNFVTSSMPGAAREGIVARYGPGRIADRITP</sequence>
<name>A0A4U1JK32_9BACT</name>
<dbReference type="EMBL" id="SSMQ01000001">
    <property type="protein sequence ID" value="TKD13122.1"/>
    <property type="molecule type" value="Genomic_DNA"/>
</dbReference>
<feature type="chain" id="PRO_5020345594" description="Galactose oxidase" evidence="1">
    <location>
        <begin position="20"/>
        <end position="348"/>
    </location>
</feature>
<organism evidence="2 3">
    <name type="scientific">Polyangium fumosum</name>
    <dbReference type="NCBI Taxonomy" id="889272"/>
    <lineage>
        <taxon>Bacteria</taxon>
        <taxon>Pseudomonadati</taxon>
        <taxon>Myxococcota</taxon>
        <taxon>Polyangia</taxon>
        <taxon>Polyangiales</taxon>
        <taxon>Polyangiaceae</taxon>
        <taxon>Polyangium</taxon>
    </lineage>
</organism>
<evidence type="ECO:0000313" key="3">
    <source>
        <dbReference type="Proteomes" id="UP000309215"/>
    </source>
</evidence>
<dbReference type="Proteomes" id="UP000309215">
    <property type="component" value="Unassembled WGS sequence"/>
</dbReference>
<feature type="signal peptide" evidence="1">
    <location>
        <begin position="1"/>
        <end position="19"/>
    </location>
</feature>
<dbReference type="RefSeq" id="WP_136926938.1">
    <property type="nucleotide sequence ID" value="NZ_SSMQ01000001.1"/>
</dbReference>
<dbReference type="PROSITE" id="PS51257">
    <property type="entry name" value="PROKAR_LIPOPROTEIN"/>
    <property type="match status" value="1"/>
</dbReference>
<gene>
    <name evidence="2" type="ORF">E8A74_00775</name>
</gene>
<evidence type="ECO:0008006" key="4">
    <source>
        <dbReference type="Google" id="ProtNLM"/>
    </source>
</evidence>